<proteinExistence type="predicted"/>
<dbReference type="WBParaSite" id="HPBE_0000976301-mRNA-1">
    <property type="protein sequence ID" value="HPBE_0000976301-mRNA-1"/>
    <property type="gene ID" value="HPBE_0000976301"/>
</dbReference>
<feature type="compositionally biased region" description="Basic residues" evidence="1">
    <location>
        <begin position="44"/>
        <end position="54"/>
    </location>
</feature>
<reference evidence="2 3" key="1">
    <citation type="submission" date="2018-11" db="EMBL/GenBank/DDBJ databases">
        <authorList>
            <consortium name="Pathogen Informatics"/>
        </authorList>
    </citation>
    <scope>NUCLEOTIDE SEQUENCE [LARGE SCALE GENOMIC DNA]</scope>
</reference>
<evidence type="ECO:0000256" key="1">
    <source>
        <dbReference type="SAM" id="MobiDB-lite"/>
    </source>
</evidence>
<dbReference type="Proteomes" id="UP000050761">
    <property type="component" value="Unassembled WGS sequence"/>
</dbReference>
<sequence>MAILGTGLALNGFRPRLPAACRTNDPKFFKGLTKQDIDQLCGRRSPRPPKRPRIPRLADKFAPLKELLNEKP</sequence>
<feature type="region of interest" description="Disordered" evidence="1">
    <location>
        <begin position="39"/>
        <end position="58"/>
    </location>
</feature>
<organism evidence="3 4">
    <name type="scientific">Heligmosomoides polygyrus</name>
    <name type="common">Parasitic roundworm</name>
    <dbReference type="NCBI Taxonomy" id="6339"/>
    <lineage>
        <taxon>Eukaryota</taxon>
        <taxon>Metazoa</taxon>
        <taxon>Ecdysozoa</taxon>
        <taxon>Nematoda</taxon>
        <taxon>Chromadorea</taxon>
        <taxon>Rhabditida</taxon>
        <taxon>Rhabditina</taxon>
        <taxon>Rhabditomorpha</taxon>
        <taxon>Strongyloidea</taxon>
        <taxon>Heligmosomidae</taxon>
        <taxon>Heligmosomoides</taxon>
    </lineage>
</organism>
<evidence type="ECO:0000313" key="3">
    <source>
        <dbReference type="Proteomes" id="UP000050761"/>
    </source>
</evidence>
<accession>A0A3P8CBE4</accession>
<accession>A0A183FQ04</accession>
<evidence type="ECO:0000313" key="4">
    <source>
        <dbReference type="WBParaSite" id="HPBE_0000976301-mRNA-1"/>
    </source>
</evidence>
<dbReference type="AlphaFoldDB" id="A0A183FQ04"/>
<keyword evidence="3" id="KW-1185">Reference proteome</keyword>
<reference evidence="4" key="2">
    <citation type="submission" date="2019-09" db="UniProtKB">
        <authorList>
            <consortium name="WormBaseParasite"/>
        </authorList>
    </citation>
    <scope>IDENTIFICATION</scope>
</reference>
<gene>
    <name evidence="2" type="ORF">HPBE_LOCUS9764</name>
</gene>
<dbReference type="EMBL" id="UZAH01026540">
    <property type="protein sequence ID" value="VDO82145.1"/>
    <property type="molecule type" value="Genomic_DNA"/>
</dbReference>
<protein>
    <submittedName>
        <fullName evidence="2 4">Uncharacterized protein</fullName>
    </submittedName>
</protein>
<name>A0A183FQ04_HELPZ</name>
<evidence type="ECO:0000313" key="2">
    <source>
        <dbReference type="EMBL" id="VDO82145.1"/>
    </source>
</evidence>